<organism evidence="1 2">
    <name type="scientific">Alternaria gaisen</name>
    <dbReference type="NCBI Taxonomy" id="167740"/>
    <lineage>
        <taxon>Eukaryota</taxon>
        <taxon>Fungi</taxon>
        <taxon>Dikarya</taxon>
        <taxon>Ascomycota</taxon>
        <taxon>Pezizomycotina</taxon>
        <taxon>Dothideomycetes</taxon>
        <taxon>Pleosporomycetidae</taxon>
        <taxon>Pleosporales</taxon>
        <taxon>Pleosporineae</taxon>
        <taxon>Pleosporaceae</taxon>
        <taxon>Alternaria</taxon>
        <taxon>Alternaria sect. Alternaria</taxon>
    </lineage>
</organism>
<dbReference type="EMBL" id="PDWZ02000003">
    <property type="protein sequence ID" value="KAB2107930.1"/>
    <property type="molecule type" value="Genomic_DNA"/>
</dbReference>
<comment type="caution">
    <text evidence="1">The sequence shown here is derived from an EMBL/GenBank/DDBJ whole genome shotgun (WGS) entry which is preliminary data.</text>
</comment>
<protein>
    <submittedName>
        <fullName evidence="1">Uncharacterized protein</fullName>
    </submittedName>
</protein>
<evidence type="ECO:0000313" key="1">
    <source>
        <dbReference type="EMBL" id="KAB2107930.1"/>
    </source>
</evidence>
<gene>
    <name evidence="1" type="ORF">AG0111_0g4029</name>
</gene>
<evidence type="ECO:0000313" key="2">
    <source>
        <dbReference type="Proteomes" id="UP000293547"/>
    </source>
</evidence>
<reference evidence="1 2" key="1">
    <citation type="journal article" date="2019" name="bioRxiv">
        <title>Genomics, evolutionary history and diagnostics of the Alternaria alternata species group including apple and Asian pear pathotypes.</title>
        <authorList>
            <person name="Armitage A.D."/>
            <person name="Cockerton H.M."/>
            <person name="Sreenivasaprasad S."/>
            <person name="Woodhall J.W."/>
            <person name="Lane C.R."/>
            <person name="Harrison R.J."/>
            <person name="Clarkson J.P."/>
        </authorList>
    </citation>
    <scope>NUCLEOTIDE SEQUENCE [LARGE SCALE GENOMIC DNA]</scope>
    <source>
        <strain evidence="1 2">FERA 650</strain>
    </source>
</reference>
<proteinExistence type="predicted"/>
<keyword evidence="2" id="KW-1185">Reference proteome</keyword>
<accession>A0ACB6FU18</accession>
<dbReference type="Proteomes" id="UP000293547">
    <property type="component" value="Unassembled WGS sequence"/>
</dbReference>
<name>A0ACB6FU18_9PLEO</name>
<sequence>MKVTSTARRIAFTSSLIKTLVETEARAKAETITPKTAKKSELYCQVNEIAALTSPYLTGGDPSVLEMQKLALEEMLGGPRRNKSLDILLSGHAITDQTREEEAVKDIKTSNQS</sequence>